<evidence type="ECO:0000313" key="1">
    <source>
        <dbReference type="EMBL" id="KAF6205445.1"/>
    </source>
</evidence>
<gene>
    <name evidence="1" type="ORF">GE061_019617</name>
</gene>
<evidence type="ECO:0000313" key="2">
    <source>
        <dbReference type="Proteomes" id="UP000466442"/>
    </source>
</evidence>
<accession>A0A8S9XCZ9</accession>
<dbReference type="OrthoDB" id="8241243at2759"/>
<keyword evidence="2" id="KW-1185">Reference proteome</keyword>
<reference evidence="1" key="1">
    <citation type="journal article" date="2021" name="Mol. Ecol. Resour.">
        <title>Apolygus lucorum genome provides insights into omnivorousness and mesophyll feeding.</title>
        <authorList>
            <person name="Liu Y."/>
            <person name="Liu H."/>
            <person name="Wang H."/>
            <person name="Huang T."/>
            <person name="Liu B."/>
            <person name="Yang B."/>
            <person name="Yin L."/>
            <person name="Li B."/>
            <person name="Zhang Y."/>
            <person name="Zhang S."/>
            <person name="Jiang F."/>
            <person name="Zhang X."/>
            <person name="Ren Y."/>
            <person name="Wang B."/>
            <person name="Wang S."/>
            <person name="Lu Y."/>
            <person name="Wu K."/>
            <person name="Fan W."/>
            <person name="Wang G."/>
        </authorList>
    </citation>
    <scope>NUCLEOTIDE SEQUENCE</scope>
    <source>
        <strain evidence="1">12Hb</strain>
    </source>
</reference>
<dbReference type="InterPro" id="IPR036691">
    <property type="entry name" value="Endo/exonu/phosph_ase_sf"/>
</dbReference>
<dbReference type="AlphaFoldDB" id="A0A8S9XCZ9"/>
<name>A0A8S9XCZ9_APOLU</name>
<dbReference type="EMBL" id="WIXP02000009">
    <property type="protein sequence ID" value="KAF6205445.1"/>
    <property type="molecule type" value="Genomic_DNA"/>
</dbReference>
<dbReference type="Gene3D" id="3.60.10.10">
    <property type="entry name" value="Endonuclease/exonuclease/phosphatase"/>
    <property type="match status" value="1"/>
</dbReference>
<comment type="caution">
    <text evidence="1">The sequence shown here is derived from an EMBL/GenBank/DDBJ whole genome shotgun (WGS) entry which is preliminary data.</text>
</comment>
<proteinExistence type="predicted"/>
<protein>
    <recommendedName>
        <fullName evidence="3">Endonuclease/exonuclease/phosphatase domain-containing protein</fullName>
    </recommendedName>
</protein>
<sequence>MDGVQFRDVRRSRDMKSNGRGESFLQFCADFRLIIVNGRCLGDPDGEWTYIGPNGSSVIDLCSVSPGAMEVMESFSVGCQTFSDHMPLEVKLYCRPSQLDAVLPLLPKQPWRTSNREAYARQLDLQSADPLSDSLPLQDAMDLLTDRIIRAARGSGMGMEGCPDRREPWWDWECTRARKKSFALLKLFRLSDSQLSRTAYLKQNAVYKTLCERKRTEYYGGLAARFADVRDSSGFWGLIRSLRPVRQRRVGDIPMNAWVQYFSAQWSLANRVAIACDCLPLMEFAMTCFSGNLGWRVLDSVS</sequence>
<dbReference type="SUPFAM" id="SSF56219">
    <property type="entry name" value="DNase I-like"/>
    <property type="match status" value="1"/>
</dbReference>
<dbReference type="Proteomes" id="UP000466442">
    <property type="component" value="Linkage Group LG9"/>
</dbReference>
<evidence type="ECO:0008006" key="3">
    <source>
        <dbReference type="Google" id="ProtNLM"/>
    </source>
</evidence>
<organism evidence="1 2">
    <name type="scientific">Apolygus lucorum</name>
    <name type="common">Small green plant bug</name>
    <name type="synonym">Lygocoris lucorum</name>
    <dbReference type="NCBI Taxonomy" id="248454"/>
    <lineage>
        <taxon>Eukaryota</taxon>
        <taxon>Metazoa</taxon>
        <taxon>Ecdysozoa</taxon>
        <taxon>Arthropoda</taxon>
        <taxon>Hexapoda</taxon>
        <taxon>Insecta</taxon>
        <taxon>Pterygota</taxon>
        <taxon>Neoptera</taxon>
        <taxon>Paraneoptera</taxon>
        <taxon>Hemiptera</taxon>
        <taxon>Heteroptera</taxon>
        <taxon>Panheteroptera</taxon>
        <taxon>Cimicomorpha</taxon>
        <taxon>Miridae</taxon>
        <taxon>Mirini</taxon>
        <taxon>Apolygus</taxon>
    </lineage>
</organism>